<comment type="caution">
    <text evidence="2">The sequence shown here is derived from an EMBL/GenBank/DDBJ whole genome shotgun (WGS) entry which is preliminary data.</text>
</comment>
<feature type="transmembrane region" description="Helical" evidence="1">
    <location>
        <begin position="6"/>
        <end position="24"/>
    </location>
</feature>
<reference evidence="3" key="1">
    <citation type="journal article" date="2019" name="Int. J. Syst. Evol. Microbiol.">
        <title>The Global Catalogue of Microorganisms (GCM) 10K type strain sequencing project: providing services to taxonomists for standard genome sequencing and annotation.</title>
        <authorList>
            <consortium name="The Broad Institute Genomics Platform"/>
            <consortium name="The Broad Institute Genome Sequencing Center for Infectious Disease"/>
            <person name="Wu L."/>
            <person name="Ma J."/>
        </authorList>
    </citation>
    <scope>NUCLEOTIDE SEQUENCE [LARGE SCALE GENOMIC DNA]</scope>
    <source>
        <strain evidence="3">CCUG 37865</strain>
    </source>
</reference>
<protein>
    <submittedName>
        <fullName evidence="2">Uncharacterized protein</fullName>
    </submittedName>
</protein>
<dbReference type="Proteomes" id="UP001595882">
    <property type="component" value="Unassembled WGS sequence"/>
</dbReference>
<dbReference type="EMBL" id="JBHSDT010000004">
    <property type="protein sequence ID" value="MFC4402459.1"/>
    <property type="molecule type" value="Genomic_DNA"/>
</dbReference>
<evidence type="ECO:0000313" key="2">
    <source>
        <dbReference type="EMBL" id="MFC4402459.1"/>
    </source>
</evidence>
<keyword evidence="1" id="KW-1133">Transmembrane helix</keyword>
<sequence>MTDNFLFMIAMAAIVIWIAQSRELMKPSKEQNGKKIVTLTSAGSLLTLVLTISLFQSISF</sequence>
<dbReference type="RefSeq" id="WP_390250071.1">
    <property type="nucleotide sequence ID" value="NZ_JBHSDT010000004.1"/>
</dbReference>
<keyword evidence="3" id="KW-1185">Reference proteome</keyword>
<accession>A0ABV8WWP3</accession>
<gene>
    <name evidence="2" type="ORF">ACFOY7_05185</name>
</gene>
<keyword evidence="1" id="KW-0472">Membrane</keyword>
<proteinExistence type="predicted"/>
<feature type="transmembrane region" description="Helical" evidence="1">
    <location>
        <begin position="36"/>
        <end position="58"/>
    </location>
</feature>
<evidence type="ECO:0000256" key="1">
    <source>
        <dbReference type="SAM" id="Phobius"/>
    </source>
</evidence>
<organism evidence="2 3">
    <name type="scientific">Gracilibacillus xinjiangensis</name>
    <dbReference type="NCBI Taxonomy" id="1193282"/>
    <lineage>
        <taxon>Bacteria</taxon>
        <taxon>Bacillati</taxon>
        <taxon>Bacillota</taxon>
        <taxon>Bacilli</taxon>
        <taxon>Bacillales</taxon>
        <taxon>Bacillaceae</taxon>
        <taxon>Gracilibacillus</taxon>
    </lineage>
</organism>
<evidence type="ECO:0000313" key="3">
    <source>
        <dbReference type="Proteomes" id="UP001595882"/>
    </source>
</evidence>
<name>A0ABV8WWP3_9BACI</name>
<keyword evidence="1" id="KW-0812">Transmembrane</keyword>